<keyword evidence="8" id="KW-1185">Reference proteome</keyword>
<evidence type="ECO:0000256" key="1">
    <source>
        <dbReference type="ARBA" id="ARBA00004123"/>
    </source>
</evidence>
<feature type="compositionally biased region" description="Low complexity" evidence="4">
    <location>
        <begin position="974"/>
        <end position="984"/>
    </location>
</feature>
<keyword evidence="2 7" id="KW-0238">DNA-binding</keyword>
<dbReference type="STRING" id="1306861.A0A4U6XKM7"/>
<feature type="compositionally biased region" description="Polar residues" evidence="4">
    <location>
        <begin position="473"/>
        <end position="489"/>
    </location>
</feature>
<name>A0A4U6XKM7_9PEZI</name>
<feature type="compositionally biased region" description="Acidic residues" evidence="4">
    <location>
        <begin position="514"/>
        <end position="524"/>
    </location>
</feature>
<evidence type="ECO:0000313" key="8">
    <source>
        <dbReference type="Proteomes" id="UP000310108"/>
    </source>
</evidence>
<feature type="domain" description="Myb-like" evidence="5">
    <location>
        <begin position="681"/>
        <end position="730"/>
    </location>
</feature>
<feature type="region of interest" description="Disordered" evidence="4">
    <location>
        <begin position="922"/>
        <end position="1204"/>
    </location>
</feature>
<feature type="compositionally biased region" description="Acidic residues" evidence="4">
    <location>
        <begin position="955"/>
        <end position="966"/>
    </location>
</feature>
<keyword evidence="3" id="KW-0539">Nucleus</keyword>
<feature type="compositionally biased region" description="Low complexity" evidence="4">
    <location>
        <begin position="356"/>
        <end position="366"/>
    </location>
</feature>
<dbReference type="GO" id="GO:0003700">
    <property type="term" value="F:DNA-binding transcription factor activity"/>
    <property type="evidence" value="ECO:0007669"/>
    <property type="project" value="TreeGrafter"/>
</dbReference>
<evidence type="ECO:0000259" key="6">
    <source>
        <dbReference type="PROSITE" id="PS51294"/>
    </source>
</evidence>
<reference evidence="7 8" key="1">
    <citation type="journal article" date="2019" name="PLoS ONE">
        <title>Comparative genome analysis indicates high evolutionary potential of pathogenicity genes in Colletotrichum tanaceti.</title>
        <authorList>
            <person name="Lelwala R.V."/>
            <person name="Korhonen P.K."/>
            <person name="Young N.D."/>
            <person name="Scott J.B."/>
            <person name="Ades P.A."/>
            <person name="Gasser R.B."/>
            <person name="Taylor P.W.J."/>
        </authorList>
    </citation>
    <scope>NUCLEOTIDE SEQUENCE [LARGE SCALE GENOMIC DNA]</scope>
    <source>
        <strain evidence="7">BRIP57314</strain>
    </source>
</reference>
<feature type="compositionally biased region" description="Acidic residues" evidence="4">
    <location>
        <begin position="335"/>
        <end position="355"/>
    </location>
</feature>
<dbReference type="InterPro" id="IPR051651">
    <property type="entry name" value="DMTF1_DNA-bind_reg"/>
</dbReference>
<dbReference type="InterPro" id="IPR009057">
    <property type="entry name" value="Homeodomain-like_sf"/>
</dbReference>
<feature type="region of interest" description="Disordered" evidence="4">
    <location>
        <begin position="1"/>
        <end position="30"/>
    </location>
</feature>
<dbReference type="GO" id="GO:0005634">
    <property type="term" value="C:nucleus"/>
    <property type="evidence" value="ECO:0007669"/>
    <property type="project" value="UniProtKB-SubCell"/>
</dbReference>
<dbReference type="Gene3D" id="1.10.10.60">
    <property type="entry name" value="Homeodomain-like"/>
    <property type="match status" value="2"/>
</dbReference>
<dbReference type="PANTHER" id="PTHR46380">
    <property type="entry name" value="CYCLIN-D-BINDING MYB-LIKE TRANSCRIPTION FACTOR 1"/>
    <property type="match status" value="1"/>
</dbReference>
<feature type="compositionally biased region" description="Polar residues" evidence="4">
    <location>
        <begin position="93"/>
        <end position="103"/>
    </location>
</feature>
<feature type="compositionally biased region" description="Basic and acidic residues" evidence="4">
    <location>
        <begin position="1067"/>
        <end position="1077"/>
    </location>
</feature>
<feature type="compositionally biased region" description="Polar residues" evidence="4">
    <location>
        <begin position="389"/>
        <end position="403"/>
    </location>
</feature>
<feature type="compositionally biased region" description="Basic and acidic residues" evidence="4">
    <location>
        <begin position="133"/>
        <end position="142"/>
    </location>
</feature>
<dbReference type="Proteomes" id="UP000310108">
    <property type="component" value="Unassembled WGS sequence"/>
</dbReference>
<feature type="region of interest" description="Disordered" evidence="4">
    <location>
        <begin position="274"/>
        <end position="408"/>
    </location>
</feature>
<dbReference type="GO" id="GO:0000976">
    <property type="term" value="F:transcription cis-regulatory region binding"/>
    <property type="evidence" value="ECO:0007669"/>
    <property type="project" value="TreeGrafter"/>
</dbReference>
<dbReference type="OrthoDB" id="39591at2759"/>
<feature type="region of interest" description="Disordered" evidence="4">
    <location>
        <begin position="56"/>
        <end position="251"/>
    </location>
</feature>
<feature type="compositionally biased region" description="Polar residues" evidence="4">
    <location>
        <begin position="504"/>
        <end position="513"/>
    </location>
</feature>
<dbReference type="AlphaFoldDB" id="A0A4U6XKM7"/>
<feature type="domain" description="HTH myb-type" evidence="6">
    <location>
        <begin position="681"/>
        <end position="734"/>
    </location>
</feature>
<dbReference type="SUPFAM" id="SSF46689">
    <property type="entry name" value="Homeodomain-like"/>
    <property type="match status" value="1"/>
</dbReference>
<dbReference type="InterPro" id="IPR001005">
    <property type="entry name" value="SANT/Myb"/>
</dbReference>
<feature type="compositionally biased region" description="Polar residues" evidence="4">
    <location>
        <begin position="307"/>
        <end position="316"/>
    </location>
</feature>
<feature type="region of interest" description="Disordered" evidence="4">
    <location>
        <begin position="438"/>
        <end position="594"/>
    </location>
</feature>
<evidence type="ECO:0000256" key="4">
    <source>
        <dbReference type="SAM" id="MobiDB-lite"/>
    </source>
</evidence>
<evidence type="ECO:0000313" key="7">
    <source>
        <dbReference type="EMBL" id="TKW55777.1"/>
    </source>
</evidence>
<organism evidence="7 8">
    <name type="scientific">Colletotrichum tanaceti</name>
    <dbReference type="NCBI Taxonomy" id="1306861"/>
    <lineage>
        <taxon>Eukaryota</taxon>
        <taxon>Fungi</taxon>
        <taxon>Dikarya</taxon>
        <taxon>Ascomycota</taxon>
        <taxon>Pezizomycotina</taxon>
        <taxon>Sordariomycetes</taxon>
        <taxon>Hypocreomycetidae</taxon>
        <taxon>Glomerellales</taxon>
        <taxon>Glomerellaceae</taxon>
        <taxon>Colletotrichum</taxon>
        <taxon>Colletotrichum destructivum species complex</taxon>
    </lineage>
</organism>
<dbReference type="SMART" id="SM00717">
    <property type="entry name" value="SANT"/>
    <property type="match status" value="3"/>
</dbReference>
<feature type="compositionally biased region" description="Polar residues" evidence="4">
    <location>
        <begin position="998"/>
        <end position="1011"/>
    </location>
</feature>
<dbReference type="CDD" id="cd00167">
    <property type="entry name" value="SANT"/>
    <property type="match status" value="1"/>
</dbReference>
<dbReference type="PANTHER" id="PTHR46380:SF2">
    <property type="entry name" value="CYCLIN-D-BINDING MYB-LIKE TRANSCRIPTION FACTOR 1"/>
    <property type="match status" value="1"/>
</dbReference>
<accession>A0A4U6XKM7</accession>
<feature type="domain" description="Myb-like" evidence="5">
    <location>
        <begin position="738"/>
        <end position="801"/>
    </location>
</feature>
<feature type="compositionally biased region" description="Acidic residues" evidence="4">
    <location>
        <begin position="73"/>
        <end position="82"/>
    </location>
</feature>
<comment type="subcellular location">
    <subcellularLocation>
        <location evidence="1">Nucleus</location>
    </subcellularLocation>
</comment>
<evidence type="ECO:0000256" key="2">
    <source>
        <dbReference type="ARBA" id="ARBA00023125"/>
    </source>
</evidence>
<feature type="compositionally biased region" description="Polar residues" evidence="4">
    <location>
        <begin position="188"/>
        <end position="199"/>
    </location>
</feature>
<evidence type="ECO:0000256" key="3">
    <source>
        <dbReference type="ARBA" id="ARBA00023242"/>
    </source>
</evidence>
<evidence type="ECO:0000259" key="5">
    <source>
        <dbReference type="PROSITE" id="PS50090"/>
    </source>
</evidence>
<protein>
    <submittedName>
        <fullName evidence="7">DNA-binding protein REB1</fullName>
    </submittedName>
</protein>
<sequence length="1204" mass="133982">MFSSISRILAGQSPPKSSYPGPARPDYEDTIDRIFPSTAPAEYPDGIEDHHLTDSAARRWGQDSVMDSPIASDVDEGPDEIPDGITDYVDPFSSMQLFSTQPLSDEEDAAPAQPSSEYDDEKKTKKKKKKGKKATDVDENKAHSKRAKNKTRSADFEQSGQALTSLTTSNEENTSASQKKKKRKLEPMNSTESSEAQDSARNKKRKHRAVLHDTEDVDVEYLPEGTGSDSPIASVGDDAEAESPAHQRDPALDSILKSDPQRFYLGAVTKKLFDQPSDTPAIDAKDDEIPVALSSPSVAAQRRRSMSRGSQISVLRQSLAREVASQPDRISEAAESADEAMDEDEESVLDPEESLDALSHSASASQQDHDETDEQGIEINTDAGMADVSNGSVANNLPPSSQPYREDVSNLIVDDELAAEEPQLPIRTFRDVLNNWAKKQAAQAKEAASEREKPAATPRATHRRNVEDDTYDSDTGNVPSSAQNSVRSTASKRQRSKPDFFEHSPTSRITGDSQEAEANLDVDDAQNAKENLAALSELPSAEATEPRKKRKKSQKPATARASTATHLATPKTKATKRTASQKAATPRQASEQFLTGQFSVDEMRMLSEAVEKYRNEHGLSPKEMNDRIQMTNRKKGEKSNGAKGLKFDGQQFQDMWAAICAGVPNRRRQKIIDVARREFHNFKARGGGWTTREDARLEELHAKHGGSWVKIADEMNRHPNDVRDRYRNYVICGGIDSRMKWTEEEERELVEHVIASLRRIDRSPMNSRKPPLTLLNWQTISELMGHRRSRLQCMKKFKTLNVELDPTETLRCSRPSSTVTWTLEKARKQIREMPPEDKYEMVSAILAGAAGSDQDIRWAKLVDLQFRQKWPKPTLKLLWHRLKKQVPDYEEKTVRDCSRWLLEDAEANGLRGFKFLDGGHADGDSEDEMVVVKAPQRQRGPSRRSKKRKDRSEEMVVDSDSGEDDETRLANTDSPSAQQQPSSATSHRSTPRLAYAPESTSRATPRNLRSATTRDRTRLAPSEPEGVKPSPAKKRVRLSGSKSARQHSFEEEGSPSEPMTSQYAAKDIPDRLKEKKEATRRRVSSGSRLRSTASLQPESVQNSDMDEDMPPIHVPPSTQPPSRQSFIFNAPPGTWARKTGNNTLPGLPVEEGAEKSLSDLEVSSGETSEVDHNTPVDVPASALITKPHGKWDRRTRTGVAKSRT</sequence>
<dbReference type="InterPro" id="IPR017930">
    <property type="entry name" value="Myb_dom"/>
</dbReference>
<feature type="compositionally biased region" description="Low complexity" evidence="4">
    <location>
        <begin position="163"/>
        <end position="177"/>
    </location>
</feature>
<feature type="compositionally biased region" description="Polar residues" evidence="4">
    <location>
        <begin position="1092"/>
        <end position="1103"/>
    </location>
</feature>
<comment type="caution">
    <text evidence="7">The sequence shown here is derived from an EMBL/GenBank/DDBJ whole genome shotgun (WGS) entry which is preliminary data.</text>
</comment>
<feature type="compositionally biased region" description="Low complexity" evidence="4">
    <location>
        <begin position="530"/>
        <end position="543"/>
    </location>
</feature>
<gene>
    <name evidence="7" type="primary">REB1</name>
    <name evidence="7" type="ORF">CTA1_179</name>
</gene>
<feature type="compositionally biased region" description="Basic residues" evidence="4">
    <location>
        <begin position="940"/>
        <end position="949"/>
    </location>
</feature>
<feature type="compositionally biased region" description="Polar residues" evidence="4">
    <location>
        <begin position="580"/>
        <end position="594"/>
    </location>
</feature>
<dbReference type="EMBL" id="PJEX01000087">
    <property type="protein sequence ID" value="TKW55777.1"/>
    <property type="molecule type" value="Genomic_DNA"/>
</dbReference>
<dbReference type="PROSITE" id="PS50090">
    <property type="entry name" value="MYB_LIKE"/>
    <property type="match status" value="2"/>
</dbReference>
<proteinExistence type="predicted"/>
<dbReference type="Pfam" id="PF00249">
    <property type="entry name" value="Myb_DNA-binding"/>
    <property type="match status" value="1"/>
</dbReference>
<dbReference type="PROSITE" id="PS51294">
    <property type="entry name" value="HTH_MYB"/>
    <property type="match status" value="1"/>
</dbReference>